<accession>A0A8S3J8M6</accession>
<sequence>MHCFQYLTDYWDVATFFELHVVQHDWPKACLAALHMYKLNPPIWYLKSTINNLKILHQATRLRAQQRLQHEQSQIISADENVYSFWIDFFSDAIDSSSTSSTENELPAQVPILVCDNYEKTDGATVKNIYVEAYLQLNFHTGSEPETLVIRILEQQKQTRVGDLVKIIEMNSIRSI</sequence>
<comment type="caution">
    <text evidence="2">The sequence shown here is derived from an EMBL/GenBank/DDBJ whole genome shotgun (WGS) entry which is preliminary data.</text>
</comment>
<dbReference type="AlphaFoldDB" id="A0A8S3J8M6"/>
<name>A0A8S3J8M6_9BILA</name>
<dbReference type="EMBL" id="CAJOBI010343257">
    <property type="protein sequence ID" value="CAF5215741.1"/>
    <property type="molecule type" value="Genomic_DNA"/>
</dbReference>
<organism evidence="2 3">
    <name type="scientific">Rotaria magnacalcarata</name>
    <dbReference type="NCBI Taxonomy" id="392030"/>
    <lineage>
        <taxon>Eukaryota</taxon>
        <taxon>Metazoa</taxon>
        <taxon>Spiralia</taxon>
        <taxon>Gnathifera</taxon>
        <taxon>Rotifera</taxon>
        <taxon>Eurotatoria</taxon>
        <taxon>Bdelloidea</taxon>
        <taxon>Philodinida</taxon>
        <taxon>Philodinidae</taxon>
        <taxon>Rotaria</taxon>
    </lineage>
</organism>
<dbReference type="InterPro" id="IPR025136">
    <property type="entry name" value="MAP3K_TRAF-bd"/>
</dbReference>
<proteinExistence type="predicted"/>
<reference evidence="2" key="1">
    <citation type="submission" date="2021-02" db="EMBL/GenBank/DDBJ databases">
        <authorList>
            <person name="Nowell W R."/>
        </authorList>
    </citation>
    <scope>NUCLEOTIDE SEQUENCE</scope>
</reference>
<gene>
    <name evidence="2" type="ORF">SMN809_LOCUS79712</name>
</gene>
<feature type="domain" description="MAP3K TRAFs-binding" evidence="1">
    <location>
        <begin position="5"/>
        <end position="89"/>
    </location>
</feature>
<protein>
    <recommendedName>
        <fullName evidence="1">MAP3K TRAFs-binding domain-containing protein</fullName>
    </recommendedName>
</protein>
<evidence type="ECO:0000259" key="1">
    <source>
        <dbReference type="Pfam" id="PF13281"/>
    </source>
</evidence>
<dbReference type="Proteomes" id="UP000676336">
    <property type="component" value="Unassembled WGS sequence"/>
</dbReference>
<evidence type="ECO:0000313" key="3">
    <source>
        <dbReference type="Proteomes" id="UP000676336"/>
    </source>
</evidence>
<evidence type="ECO:0000313" key="2">
    <source>
        <dbReference type="EMBL" id="CAF5215741.1"/>
    </source>
</evidence>
<dbReference type="Pfam" id="PF13281">
    <property type="entry name" value="MAP3K_TRAF_bd"/>
    <property type="match status" value="1"/>
</dbReference>
<feature type="non-terminal residue" evidence="2">
    <location>
        <position position="1"/>
    </location>
</feature>